<dbReference type="AlphaFoldDB" id="A0A3P8KSF9"/>
<gene>
    <name evidence="2" type="ORF">ECPE_LOCUS8459</name>
</gene>
<evidence type="ECO:0000313" key="3">
    <source>
        <dbReference type="Proteomes" id="UP000272942"/>
    </source>
</evidence>
<organism evidence="2 3">
    <name type="scientific">Echinostoma caproni</name>
    <dbReference type="NCBI Taxonomy" id="27848"/>
    <lineage>
        <taxon>Eukaryota</taxon>
        <taxon>Metazoa</taxon>
        <taxon>Spiralia</taxon>
        <taxon>Lophotrochozoa</taxon>
        <taxon>Platyhelminthes</taxon>
        <taxon>Trematoda</taxon>
        <taxon>Digenea</taxon>
        <taxon>Plagiorchiida</taxon>
        <taxon>Echinostomata</taxon>
        <taxon>Echinostomatoidea</taxon>
        <taxon>Echinostomatidae</taxon>
        <taxon>Echinostoma</taxon>
    </lineage>
</organism>
<keyword evidence="3" id="KW-1185">Reference proteome</keyword>
<proteinExistence type="predicted"/>
<feature type="region of interest" description="Disordered" evidence="1">
    <location>
        <begin position="140"/>
        <end position="163"/>
    </location>
</feature>
<reference evidence="2 3" key="1">
    <citation type="submission" date="2018-11" db="EMBL/GenBank/DDBJ databases">
        <authorList>
            <consortium name="Pathogen Informatics"/>
        </authorList>
    </citation>
    <scope>NUCLEOTIDE SEQUENCE [LARGE SCALE GENOMIC DNA]</scope>
    <source>
        <strain evidence="2 3">Egypt</strain>
    </source>
</reference>
<feature type="region of interest" description="Disordered" evidence="1">
    <location>
        <begin position="83"/>
        <end position="116"/>
    </location>
</feature>
<accession>A0A3P8KSF9</accession>
<dbReference type="OrthoDB" id="6261392at2759"/>
<evidence type="ECO:0000313" key="2">
    <source>
        <dbReference type="EMBL" id="VDP83569.1"/>
    </source>
</evidence>
<protein>
    <submittedName>
        <fullName evidence="2">Uncharacterized protein</fullName>
    </submittedName>
</protein>
<feature type="region of interest" description="Disordered" evidence="1">
    <location>
        <begin position="1"/>
        <end position="41"/>
    </location>
</feature>
<name>A0A3P8KSF9_9TREM</name>
<evidence type="ECO:0000256" key="1">
    <source>
        <dbReference type="SAM" id="MobiDB-lite"/>
    </source>
</evidence>
<dbReference type="Proteomes" id="UP000272942">
    <property type="component" value="Unassembled WGS sequence"/>
</dbReference>
<sequence length="208" mass="22804">MHGPHGQRGPTANGARGKDRPVNGVHRGDTHSSSTPTLPPSLRESERMLFVQQWINTIPPDLPLWVQISLTKIVPITNPEYYPEENDNSSNPDCLVCEGQPQSPNGQHTNRHPGLSKVDHVTGTTQLSNFAPYPVNNHTHSPVGHPSLATAENGKGGLDQNRSAPVGRLFDDMETEMVVKSNSTVFFMCFTSSVLSLPVFRLCHILLN</sequence>
<feature type="compositionally biased region" description="Basic and acidic residues" evidence="1">
    <location>
        <begin position="16"/>
        <end position="30"/>
    </location>
</feature>
<feature type="compositionally biased region" description="Low complexity" evidence="1">
    <location>
        <begin position="32"/>
        <end position="41"/>
    </location>
</feature>
<dbReference type="EMBL" id="UZAN01046005">
    <property type="protein sequence ID" value="VDP83569.1"/>
    <property type="molecule type" value="Genomic_DNA"/>
</dbReference>